<comment type="caution">
    <text evidence="8">The sequence shown here is derived from an EMBL/GenBank/DDBJ whole genome shotgun (WGS) entry which is preliminary data.</text>
</comment>
<dbReference type="InterPro" id="IPR005828">
    <property type="entry name" value="MFS_sugar_transport-like"/>
</dbReference>
<dbReference type="PRINTS" id="PR00171">
    <property type="entry name" value="SUGRTRNSPORT"/>
</dbReference>
<feature type="transmembrane region" description="Helical" evidence="6">
    <location>
        <begin position="83"/>
        <end position="103"/>
    </location>
</feature>
<proteinExistence type="predicted"/>
<keyword evidence="3 6" id="KW-1133">Transmembrane helix</keyword>
<name>A0A4C1VPH5_EUMVA</name>
<evidence type="ECO:0000259" key="7">
    <source>
        <dbReference type="PROSITE" id="PS50850"/>
    </source>
</evidence>
<keyword evidence="4 6" id="KW-0472">Membrane</keyword>
<keyword evidence="2 6" id="KW-0812">Transmembrane</keyword>
<organism evidence="8 9">
    <name type="scientific">Eumeta variegata</name>
    <name type="common">Bagworm moth</name>
    <name type="synonym">Eumeta japonica</name>
    <dbReference type="NCBI Taxonomy" id="151549"/>
    <lineage>
        <taxon>Eukaryota</taxon>
        <taxon>Metazoa</taxon>
        <taxon>Ecdysozoa</taxon>
        <taxon>Arthropoda</taxon>
        <taxon>Hexapoda</taxon>
        <taxon>Insecta</taxon>
        <taxon>Pterygota</taxon>
        <taxon>Neoptera</taxon>
        <taxon>Endopterygota</taxon>
        <taxon>Lepidoptera</taxon>
        <taxon>Glossata</taxon>
        <taxon>Ditrysia</taxon>
        <taxon>Tineoidea</taxon>
        <taxon>Psychidae</taxon>
        <taxon>Oiketicinae</taxon>
        <taxon>Eumeta</taxon>
    </lineage>
</organism>
<feature type="transmembrane region" description="Helical" evidence="6">
    <location>
        <begin position="284"/>
        <end position="306"/>
    </location>
</feature>
<feature type="transmembrane region" description="Helical" evidence="6">
    <location>
        <begin position="54"/>
        <end position="76"/>
    </location>
</feature>
<evidence type="ECO:0000256" key="5">
    <source>
        <dbReference type="ARBA" id="ARBA00023180"/>
    </source>
</evidence>
<evidence type="ECO:0000256" key="6">
    <source>
        <dbReference type="SAM" id="Phobius"/>
    </source>
</evidence>
<dbReference type="InterPro" id="IPR036259">
    <property type="entry name" value="MFS_trans_sf"/>
</dbReference>
<evidence type="ECO:0000313" key="9">
    <source>
        <dbReference type="Proteomes" id="UP000299102"/>
    </source>
</evidence>
<dbReference type="Proteomes" id="UP000299102">
    <property type="component" value="Unassembled WGS sequence"/>
</dbReference>
<dbReference type="PANTHER" id="PTHR48021:SF1">
    <property type="entry name" value="GH07001P-RELATED"/>
    <property type="match status" value="1"/>
</dbReference>
<dbReference type="Pfam" id="PF00083">
    <property type="entry name" value="Sugar_tr"/>
    <property type="match status" value="2"/>
</dbReference>
<evidence type="ECO:0000256" key="2">
    <source>
        <dbReference type="ARBA" id="ARBA00022692"/>
    </source>
</evidence>
<feature type="transmembrane region" description="Helical" evidence="6">
    <location>
        <begin position="169"/>
        <end position="195"/>
    </location>
</feature>
<dbReference type="OrthoDB" id="4142200at2759"/>
<feature type="transmembrane region" description="Helical" evidence="6">
    <location>
        <begin position="358"/>
        <end position="378"/>
    </location>
</feature>
<dbReference type="PANTHER" id="PTHR48021">
    <property type="match status" value="1"/>
</dbReference>
<keyword evidence="9" id="KW-1185">Reference proteome</keyword>
<comment type="subcellular location">
    <subcellularLocation>
        <location evidence="1">Membrane</location>
        <topology evidence="1">Multi-pass membrane protein</topology>
    </subcellularLocation>
</comment>
<dbReference type="PROSITE" id="PS00216">
    <property type="entry name" value="SUGAR_TRANSPORT_1"/>
    <property type="match status" value="1"/>
</dbReference>
<accession>A0A4C1VPH5</accession>
<dbReference type="Gene3D" id="1.20.1250.20">
    <property type="entry name" value="MFS general substrate transporter like domains"/>
    <property type="match status" value="2"/>
</dbReference>
<dbReference type="InterPro" id="IPR003663">
    <property type="entry name" value="Sugar/inositol_transpt"/>
</dbReference>
<feature type="transmembrane region" description="Helical" evidence="6">
    <location>
        <begin position="12"/>
        <end position="34"/>
    </location>
</feature>
<feature type="domain" description="Major facilitator superfamily (MFS) profile" evidence="7">
    <location>
        <begin position="11"/>
        <end position="413"/>
    </location>
</feature>
<dbReference type="PROSITE" id="PS00217">
    <property type="entry name" value="SUGAR_TRANSPORT_2"/>
    <property type="match status" value="1"/>
</dbReference>
<sequence length="502" mass="55541">MEIHEKRKRKVQYWSALAVSLSSLCLAAVATWPTPALYKFHSREVNFQLTEKEISWLLAISPIGLLVGSALSRYLAENFGRKTTILISSLPMMIGSLIALIGWNAWFLYLARFVWGLGTGVAGTVTPMYIAEISAKDIRGKLMTFSRVLGNLGSLIVIAGGPFVSYAQINLFLCVTPLVYLTACCFIPESPYYYLKDGRTNEARRVMFILEETKDMQLKELQKALKSIFWAQSLQFTARRTQKEEMSRGTSIRELVTGRVYWKPLIISAGLVASAVVDLFGRRLFFITSSLCLGITLFVVGVYFFLQKFTPMSSESLYPYAIVAIVGIVMSNVISTLGLAPMSCIIPAEIFPLNVKSTALSAVNMFAALLGSAAALSYQHIENSWDLYGLFWFYGSVATVGGVLTYVLLPETKDKTLEEIQMEMQGRTDRSAVDDDVVELQIRLCNGYNKQGRDDKKSDALSGISGIVETEACGSESLRVPIEAFAMLSLAGDQNTRPFIGL</sequence>
<dbReference type="PROSITE" id="PS50850">
    <property type="entry name" value="MFS"/>
    <property type="match status" value="1"/>
</dbReference>
<dbReference type="EMBL" id="BGZK01000383">
    <property type="protein sequence ID" value="GBP40563.1"/>
    <property type="molecule type" value="Genomic_DNA"/>
</dbReference>
<dbReference type="AlphaFoldDB" id="A0A4C1VPH5"/>
<feature type="transmembrane region" description="Helical" evidence="6">
    <location>
        <begin position="390"/>
        <end position="409"/>
    </location>
</feature>
<dbReference type="InterPro" id="IPR005829">
    <property type="entry name" value="Sugar_transporter_CS"/>
</dbReference>
<dbReference type="SUPFAM" id="SSF103473">
    <property type="entry name" value="MFS general substrate transporter"/>
    <property type="match status" value="1"/>
</dbReference>
<evidence type="ECO:0000313" key="8">
    <source>
        <dbReference type="EMBL" id="GBP40563.1"/>
    </source>
</evidence>
<dbReference type="STRING" id="151549.A0A4C1VPH5"/>
<feature type="transmembrane region" description="Helical" evidence="6">
    <location>
        <begin position="318"/>
        <end position="346"/>
    </location>
</feature>
<reference evidence="8 9" key="1">
    <citation type="journal article" date="2019" name="Commun. Biol.">
        <title>The bagworm genome reveals a unique fibroin gene that provides high tensile strength.</title>
        <authorList>
            <person name="Kono N."/>
            <person name="Nakamura H."/>
            <person name="Ohtoshi R."/>
            <person name="Tomita M."/>
            <person name="Numata K."/>
            <person name="Arakawa K."/>
        </authorList>
    </citation>
    <scope>NUCLEOTIDE SEQUENCE [LARGE SCALE GENOMIC DNA]</scope>
</reference>
<feature type="transmembrane region" description="Helical" evidence="6">
    <location>
        <begin position="109"/>
        <end position="130"/>
    </location>
</feature>
<feature type="transmembrane region" description="Helical" evidence="6">
    <location>
        <begin position="142"/>
        <end position="163"/>
    </location>
</feature>
<evidence type="ECO:0000256" key="4">
    <source>
        <dbReference type="ARBA" id="ARBA00023136"/>
    </source>
</evidence>
<dbReference type="GO" id="GO:0022857">
    <property type="term" value="F:transmembrane transporter activity"/>
    <property type="evidence" value="ECO:0007669"/>
    <property type="project" value="InterPro"/>
</dbReference>
<dbReference type="InterPro" id="IPR020846">
    <property type="entry name" value="MFS_dom"/>
</dbReference>
<gene>
    <name evidence="8" type="primary">Tret1-2</name>
    <name evidence="8" type="ORF">EVAR_7562_1</name>
</gene>
<dbReference type="GO" id="GO:0016020">
    <property type="term" value="C:membrane"/>
    <property type="evidence" value="ECO:0007669"/>
    <property type="project" value="UniProtKB-SubCell"/>
</dbReference>
<evidence type="ECO:0000256" key="1">
    <source>
        <dbReference type="ARBA" id="ARBA00004141"/>
    </source>
</evidence>
<evidence type="ECO:0000256" key="3">
    <source>
        <dbReference type="ARBA" id="ARBA00022989"/>
    </source>
</evidence>
<keyword evidence="5" id="KW-0325">Glycoprotein</keyword>
<protein>
    <submittedName>
        <fullName evidence="8">Facilitated trehalose transporter Tret1-2 homolog</fullName>
    </submittedName>
</protein>
<dbReference type="InterPro" id="IPR050549">
    <property type="entry name" value="MFS_Trehalose_Transporter"/>
</dbReference>